<evidence type="ECO:0000313" key="5">
    <source>
        <dbReference type="EMBL" id="KZX14516.1"/>
    </source>
</evidence>
<keyword evidence="3 5" id="KW-0378">Hydrolase</keyword>
<reference evidence="5 6" key="1">
    <citation type="submission" date="2016-04" db="EMBL/GenBank/DDBJ databases">
        <title>Genome sequence of Methanobrevibacter cuticularis DSM 11139.</title>
        <authorList>
            <person name="Poehlein A."/>
            <person name="Seedorf H."/>
            <person name="Daniel R."/>
        </authorList>
    </citation>
    <scope>NUCLEOTIDE SEQUENCE [LARGE SCALE GENOMIC DNA]</scope>
    <source>
        <strain evidence="5 6">DSM 11139</strain>
    </source>
</reference>
<evidence type="ECO:0000256" key="1">
    <source>
        <dbReference type="ARBA" id="ARBA00022722"/>
    </source>
</evidence>
<keyword evidence="6" id="KW-1185">Reference proteome</keyword>
<evidence type="ECO:0000256" key="2">
    <source>
        <dbReference type="ARBA" id="ARBA00022759"/>
    </source>
</evidence>
<dbReference type="GO" id="GO:0009036">
    <property type="term" value="F:type II site-specific deoxyribonuclease activity"/>
    <property type="evidence" value="ECO:0007669"/>
    <property type="project" value="UniProtKB-EC"/>
</dbReference>
<proteinExistence type="predicted"/>
<dbReference type="STRING" id="47311.MBCUT_20880"/>
<feature type="domain" description="DNA mismatch repair MutH/Type II restriction enzyme Sau3AI" evidence="4">
    <location>
        <begin position="49"/>
        <end position="152"/>
    </location>
</feature>
<dbReference type="Gene3D" id="3.40.600.10">
    <property type="entry name" value="DNA mismatch repair MutH/Restriction endonuclease, type II"/>
    <property type="match status" value="2"/>
</dbReference>
<gene>
    <name evidence="5" type="primary">sau3AIR</name>
    <name evidence="5" type="ORF">MBCUT_20880</name>
</gene>
<evidence type="ECO:0000313" key="6">
    <source>
        <dbReference type="Proteomes" id="UP000077275"/>
    </source>
</evidence>
<evidence type="ECO:0000259" key="4">
    <source>
        <dbReference type="SMART" id="SM00927"/>
    </source>
</evidence>
<dbReference type="OrthoDB" id="275229at2157"/>
<dbReference type="GO" id="GO:0003677">
    <property type="term" value="F:DNA binding"/>
    <property type="evidence" value="ECO:0007669"/>
    <property type="project" value="InterPro"/>
</dbReference>
<accession>A0A166CHJ8</accession>
<dbReference type="CDD" id="cd22356">
    <property type="entry name" value="Sau3AI_N-like"/>
    <property type="match status" value="1"/>
</dbReference>
<dbReference type="REBASE" id="159288">
    <property type="entry name" value="Mcu11139ORF20860P"/>
</dbReference>
<dbReference type="InterPro" id="IPR011335">
    <property type="entry name" value="Restrct_endonuc-II-like"/>
</dbReference>
<dbReference type="AlphaFoldDB" id="A0A166CHJ8"/>
<dbReference type="EMBL" id="LWMW01000169">
    <property type="protein sequence ID" value="KZX14516.1"/>
    <property type="molecule type" value="Genomic_DNA"/>
</dbReference>
<comment type="caution">
    <text evidence="5">The sequence shown here is derived from an EMBL/GenBank/DDBJ whole genome shotgun (WGS) entry which is preliminary data.</text>
</comment>
<dbReference type="InterPro" id="IPR037057">
    <property type="entry name" value="DNA_rep_MutH/T2_RE_sf"/>
</dbReference>
<dbReference type="PATRIC" id="fig|47311.3.peg.2286"/>
<keyword evidence="2" id="KW-0255">Endonuclease</keyword>
<dbReference type="InterPro" id="IPR011337">
    <property type="entry name" value="DNA_rep_MutH/RE_typeII_Sau3AI"/>
</dbReference>
<dbReference type="NCBIfam" id="NF040973">
    <property type="entry name" value="restrict_Sau3AI"/>
    <property type="match status" value="1"/>
</dbReference>
<name>A0A166CHJ8_9EURY</name>
<sequence length="442" mass="52010">MKFKTEQELLDFTKNIEGKKFKEIDKKNLLKEIPNDKGLLGKIVEYGFYGYEPNNNPKSDFEELGIELKVSGYRKNKKGDFSAKERLVLSMIDYNQIIYEDFLQSQFWSKNKKLLIIWYEFEEKFKKDKGEFRIDYYQLYDMKKDVNVIKNDFDTIRDKVIKEKADELGGRTPTTYLGACKKGKKGTDIKKYSNKNLEAAPRAFELKNSFMTAILRNFLESHKSNKLTTDKVSPYEYVYSKIEPYFGENQLEIAKKLEIPIEAIPKNINKQISNKIIGTDKFLNERYDIFEKTYYAIKNVPVDNNMELLERLSFRNLKLEEFESDWEDSIWKSYFEDVIIILILYQGSKGSKNGERILKDVKEITFTEDDLKSFENAYEMIQKTIETQNIENLPVPEKSYPLVIAPRGKKGDNAYGTFLDKNETKTCFMLSKDFVNDKLKYS</sequence>
<keyword evidence="1" id="KW-0540">Nuclease</keyword>
<evidence type="ECO:0000256" key="3">
    <source>
        <dbReference type="ARBA" id="ARBA00022801"/>
    </source>
</evidence>
<protein>
    <submittedName>
        <fullName evidence="5">Type-2 restriction enzyme Sau3AI</fullName>
        <ecNumber evidence="5">3.1.21.4</ecNumber>
    </submittedName>
</protein>
<dbReference type="SMART" id="SM00927">
    <property type="entry name" value="MutH"/>
    <property type="match status" value="1"/>
</dbReference>
<dbReference type="SUPFAM" id="SSF52980">
    <property type="entry name" value="Restriction endonuclease-like"/>
    <property type="match status" value="2"/>
</dbReference>
<dbReference type="Proteomes" id="UP000077275">
    <property type="component" value="Unassembled WGS sequence"/>
</dbReference>
<organism evidence="5 6">
    <name type="scientific">Methanobrevibacter cuticularis</name>
    <dbReference type="NCBI Taxonomy" id="47311"/>
    <lineage>
        <taxon>Archaea</taxon>
        <taxon>Methanobacteriati</taxon>
        <taxon>Methanobacteriota</taxon>
        <taxon>Methanomada group</taxon>
        <taxon>Methanobacteria</taxon>
        <taxon>Methanobacteriales</taxon>
        <taxon>Methanobacteriaceae</taxon>
        <taxon>Methanobrevibacter</taxon>
    </lineage>
</organism>
<dbReference type="Pfam" id="PF02976">
    <property type="entry name" value="MutH"/>
    <property type="match status" value="1"/>
</dbReference>
<dbReference type="RefSeq" id="WP_067260835.1">
    <property type="nucleotide sequence ID" value="NZ_LWMW01000169.1"/>
</dbReference>
<dbReference type="EC" id="3.1.21.4" evidence="5"/>